<reference evidence="6 7" key="1">
    <citation type="journal article" date="2019" name="Sci. Rep.">
        <title>Comparative genomics of chytrid fungi reveal insights into the obligate biotrophic and pathogenic lifestyle of Synchytrium endobioticum.</title>
        <authorList>
            <person name="van de Vossenberg B.T.L.H."/>
            <person name="Warris S."/>
            <person name="Nguyen H.D.T."/>
            <person name="van Gent-Pelzer M.P.E."/>
            <person name="Joly D.L."/>
            <person name="van de Geest H.C."/>
            <person name="Bonants P.J.M."/>
            <person name="Smith D.S."/>
            <person name="Levesque C.A."/>
            <person name="van der Lee T.A.J."/>
        </authorList>
    </citation>
    <scope>NUCLEOTIDE SEQUENCE [LARGE SCALE GENOMIC DNA]</scope>
    <source>
        <strain evidence="6 7">CBS 675.73</strain>
    </source>
</reference>
<evidence type="ECO:0000313" key="7">
    <source>
        <dbReference type="Proteomes" id="UP000320333"/>
    </source>
</evidence>
<feature type="compositionally biased region" description="Basic and acidic residues" evidence="5">
    <location>
        <begin position="112"/>
        <end position="127"/>
    </location>
</feature>
<dbReference type="GO" id="GO:0001732">
    <property type="term" value="P:formation of cytoplasmic translation initiation complex"/>
    <property type="evidence" value="ECO:0007669"/>
    <property type="project" value="UniProtKB-UniRule"/>
</dbReference>
<evidence type="ECO:0000256" key="5">
    <source>
        <dbReference type="SAM" id="MobiDB-lite"/>
    </source>
</evidence>
<feature type="region of interest" description="Disordered" evidence="5">
    <location>
        <begin position="1"/>
        <end position="82"/>
    </location>
</feature>
<dbReference type="InterPro" id="IPR013906">
    <property type="entry name" value="eIF3j"/>
</dbReference>
<dbReference type="STRING" id="246404.A0A507FVS0"/>
<comment type="similarity">
    <text evidence="4">Belongs to the eIF-3 subunit J family.</text>
</comment>
<name>A0A507FVS0_9FUNG</name>
<evidence type="ECO:0000256" key="3">
    <source>
        <dbReference type="ARBA" id="ARBA00022917"/>
    </source>
</evidence>
<dbReference type="HAMAP" id="MF_03009">
    <property type="entry name" value="eIF3j"/>
    <property type="match status" value="1"/>
</dbReference>
<evidence type="ECO:0000313" key="6">
    <source>
        <dbReference type="EMBL" id="TPX78587.1"/>
    </source>
</evidence>
<dbReference type="OrthoDB" id="20381at2759"/>
<protein>
    <recommendedName>
        <fullName evidence="4">Eukaryotic translation initiation factor 3 subunit J</fullName>
        <shortName evidence="4">eIF3j</shortName>
    </recommendedName>
    <alternativeName>
        <fullName evidence="4">Eukaryotic translation initiation factor 3 30 kDa subunit homolog</fullName>
        <shortName evidence="4">eIF-3 30 kDa subunit homolog</shortName>
    </alternativeName>
</protein>
<dbReference type="Proteomes" id="UP000320333">
    <property type="component" value="Unassembled WGS sequence"/>
</dbReference>
<feature type="compositionally biased region" description="Acidic residues" evidence="5">
    <location>
        <begin position="1"/>
        <end position="12"/>
    </location>
</feature>
<dbReference type="AlphaFoldDB" id="A0A507FVS0"/>
<sequence length="311" mass="33882">MSDDDWDNDEELGIPAVVIPPVVAAGGGNWDDEDAEDSVNVQDDWDASEDESAESKPVSAPAASSGAVAAPSKKKKGLKEAIAARKAEEEKKKLAAIEAAKRKEEEDALETPEERKRREEMSVRESDLQNAKDLFAGIADAPAPAASFLDTMKPKTKDEFESYKKQLVEKISTNEKATNYGQFVENLTRDLCVSLSVDDIKRISSALTVLANEKQKAAKPAAAAKKKGGKGIVAGVSAKSGVDMTNYAEDDYDEFDDFISLVARPRFTRAGSSAPVGPWDLEMNVYETRKEAAKKQEELKEQMRGETSMKI</sequence>
<keyword evidence="1 4" id="KW-0963">Cytoplasm</keyword>
<gene>
    <name evidence="4" type="primary">HCR1</name>
    <name evidence="6" type="ORF">CcCBS67573_g00181</name>
</gene>
<comment type="subcellular location">
    <subcellularLocation>
        <location evidence="4">Cytoplasm</location>
    </subcellularLocation>
</comment>
<organism evidence="6 7">
    <name type="scientific">Chytriomyces confervae</name>
    <dbReference type="NCBI Taxonomy" id="246404"/>
    <lineage>
        <taxon>Eukaryota</taxon>
        <taxon>Fungi</taxon>
        <taxon>Fungi incertae sedis</taxon>
        <taxon>Chytridiomycota</taxon>
        <taxon>Chytridiomycota incertae sedis</taxon>
        <taxon>Chytridiomycetes</taxon>
        <taxon>Chytridiales</taxon>
        <taxon>Chytriomycetaceae</taxon>
        <taxon>Chytriomyces</taxon>
    </lineage>
</organism>
<keyword evidence="7" id="KW-1185">Reference proteome</keyword>
<dbReference type="GO" id="GO:0016282">
    <property type="term" value="C:eukaryotic 43S preinitiation complex"/>
    <property type="evidence" value="ECO:0007669"/>
    <property type="project" value="UniProtKB-UniRule"/>
</dbReference>
<feature type="compositionally biased region" description="Acidic residues" evidence="5">
    <location>
        <begin position="30"/>
        <end position="52"/>
    </location>
</feature>
<proteinExistence type="inferred from homology"/>
<dbReference type="PANTHER" id="PTHR21681">
    <property type="entry name" value="EUKARYOTIC TRANSLATION INITIATION FACTOR 3 SUBUNIT J"/>
    <property type="match status" value="1"/>
</dbReference>
<feature type="compositionally biased region" description="Low complexity" evidence="5">
    <location>
        <begin position="13"/>
        <end position="24"/>
    </location>
</feature>
<dbReference type="GO" id="GO:0033290">
    <property type="term" value="C:eukaryotic 48S preinitiation complex"/>
    <property type="evidence" value="ECO:0007669"/>
    <property type="project" value="UniProtKB-UniRule"/>
</dbReference>
<accession>A0A507FVS0</accession>
<keyword evidence="3 4" id="KW-0648">Protein biosynthesis</keyword>
<dbReference type="GO" id="GO:0005852">
    <property type="term" value="C:eukaryotic translation initiation factor 3 complex"/>
    <property type="evidence" value="ECO:0007669"/>
    <property type="project" value="UniProtKB-UniRule"/>
</dbReference>
<comment type="caution">
    <text evidence="6">The sequence shown here is derived from an EMBL/GenBank/DDBJ whole genome shotgun (WGS) entry which is preliminary data.</text>
</comment>
<keyword evidence="2 4" id="KW-0396">Initiation factor</keyword>
<comment type="subunit">
    <text evidence="4">Component of the eukaryotic translation initiation factor 3 (eIF-3) complex.</text>
</comment>
<dbReference type="Pfam" id="PF08597">
    <property type="entry name" value="eIF3_subunit"/>
    <property type="match status" value="1"/>
</dbReference>
<dbReference type="InterPro" id="IPR023194">
    <property type="entry name" value="eIF3-like_dom_sf"/>
</dbReference>
<evidence type="ECO:0000256" key="1">
    <source>
        <dbReference type="ARBA" id="ARBA00022490"/>
    </source>
</evidence>
<feature type="compositionally biased region" description="Low complexity" evidence="5">
    <location>
        <begin position="55"/>
        <end position="71"/>
    </location>
</feature>
<dbReference type="EMBL" id="QEAP01000002">
    <property type="protein sequence ID" value="TPX78587.1"/>
    <property type="molecule type" value="Genomic_DNA"/>
</dbReference>
<dbReference type="PANTHER" id="PTHR21681:SF0">
    <property type="entry name" value="EUKARYOTIC TRANSLATION INITIATION FACTOR 3 SUBUNIT J"/>
    <property type="match status" value="1"/>
</dbReference>
<dbReference type="GO" id="GO:0003743">
    <property type="term" value="F:translation initiation factor activity"/>
    <property type="evidence" value="ECO:0007669"/>
    <property type="project" value="UniProtKB-UniRule"/>
</dbReference>
<evidence type="ECO:0000256" key="2">
    <source>
        <dbReference type="ARBA" id="ARBA00022540"/>
    </source>
</evidence>
<dbReference type="Gene3D" id="1.10.246.60">
    <property type="entry name" value="Eukaryotic translation initiation factor 3 like domains"/>
    <property type="match status" value="1"/>
</dbReference>
<feature type="region of interest" description="Disordered" evidence="5">
    <location>
        <begin position="98"/>
        <end position="129"/>
    </location>
</feature>
<comment type="function">
    <text evidence="4">Component of the eukaryotic translation initiation factor 3 (eIF-3) complex, which is involved in protein synthesis of a specialized repertoire of mRNAs and, together with other initiation factors, stimulates binding of mRNA and methionyl-tRNAi to the 40S ribosome. The eIF-3 complex specifically targets and initiates translation of a subset of mRNAs involved in cell proliferation.</text>
</comment>
<evidence type="ECO:0000256" key="4">
    <source>
        <dbReference type="HAMAP-Rule" id="MF_03009"/>
    </source>
</evidence>